<feature type="region of interest" description="Disordered" evidence="1">
    <location>
        <begin position="65"/>
        <end position="91"/>
    </location>
</feature>
<evidence type="ECO:0000313" key="2">
    <source>
        <dbReference type="EMBL" id="GMF52383.1"/>
    </source>
</evidence>
<organism evidence="2 3">
    <name type="scientific">Phytophthora fragariaefolia</name>
    <dbReference type="NCBI Taxonomy" id="1490495"/>
    <lineage>
        <taxon>Eukaryota</taxon>
        <taxon>Sar</taxon>
        <taxon>Stramenopiles</taxon>
        <taxon>Oomycota</taxon>
        <taxon>Peronosporomycetes</taxon>
        <taxon>Peronosporales</taxon>
        <taxon>Peronosporaceae</taxon>
        <taxon>Phytophthora</taxon>
    </lineage>
</organism>
<proteinExistence type="predicted"/>
<dbReference type="PANTHER" id="PTHR13510">
    <property type="entry name" value="FYVE-FINGER-CONTAINING RAB5 EFFECTOR PROTEIN RABENOSYN-5-RELATED"/>
    <property type="match status" value="1"/>
</dbReference>
<dbReference type="AlphaFoldDB" id="A0A9W6Y133"/>
<sequence>MRFAKEDVQHYREVSDACLAEVLDKYEEYLYGGSRHVDERRWKAVKSRESVVVFRERSTFDADLGNKSSQDLASSSSSTSSGAVYHAQHEPSAAVETVSNAPLSSPGAALAAGTKIPVMICTATMPGTLEDAMYGSYVDDAASFRRRSAYEQDLADDIGMLAAFDRPSQKDPFQFMGLTWVLHSFPGLGAVVKPRDFLLLQRIGMSRTSQGELIGFTITQSVPHRDVPELSQYDIIRGKMSMCTIYRQMGLGGCLRSDRHTARRQCVELLHNPADGVFYHVRRQTDGCRSEQKAVLADEEERS</sequence>
<name>A0A9W6Y133_9STRA</name>
<dbReference type="PANTHER" id="PTHR13510:SF44">
    <property type="entry name" value="RABENOSYN-5"/>
    <property type="match status" value="1"/>
</dbReference>
<gene>
    <name evidence="2" type="ORF">Pfra01_002142900</name>
</gene>
<evidence type="ECO:0000256" key="1">
    <source>
        <dbReference type="SAM" id="MobiDB-lite"/>
    </source>
</evidence>
<dbReference type="Gene3D" id="3.30.530.20">
    <property type="match status" value="1"/>
</dbReference>
<dbReference type="OrthoDB" id="114872at2759"/>
<accession>A0A9W6Y133</accession>
<dbReference type="InterPro" id="IPR023393">
    <property type="entry name" value="START-like_dom_sf"/>
</dbReference>
<protein>
    <submittedName>
        <fullName evidence="2">Unnamed protein product</fullName>
    </submittedName>
</protein>
<feature type="compositionally biased region" description="Low complexity" evidence="1">
    <location>
        <begin position="68"/>
        <end position="81"/>
    </location>
</feature>
<evidence type="ECO:0000313" key="3">
    <source>
        <dbReference type="Proteomes" id="UP001165121"/>
    </source>
</evidence>
<dbReference type="EMBL" id="BSXT01003083">
    <property type="protein sequence ID" value="GMF52383.1"/>
    <property type="molecule type" value="Genomic_DNA"/>
</dbReference>
<dbReference type="InterPro" id="IPR052727">
    <property type="entry name" value="Rab4/Rab5_effector"/>
</dbReference>
<dbReference type="Proteomes" id="UP001165121">
    <property type="component" value="Unassembled WGS sequence"/>
</dbReference>
<keyword evidence="3" id="KW-1185">Reference proteome</keyword>
<reference evidence="2" key="1">
    <citation type="submission" date="2023-04" db="EMBL/GenBank/DDBJ databases">
        <title>Phytophthora fragariaefolia NBRC 109709.</title>
        <authorList>
            <person name="Ichikawa N."/>
            <person name="Sato H."/>
            <person name="Tonouchi N."/>
        </authorList>
    </citation>
    <scope>NUCLEOTIDE SEQUENCE</scope>
    <source>
        <strain evidence="2">NBRC 109709</strain>
    </source>
</reference>
<comment type="caution">
    <text evidence="2">The sequence shown here is derived from an EMBL/GenBank/DDBJ whole genome shotgun (WGS) entry which is preliminary data.</text>
</comment>